<keyword evidence="2" id="KW-1185">Reference proteome</keyword>
<accession>A0ABR4BFH0</accession>
<evidence type="ECO:0000313" key="1">
    <source>
        <dbReference type="EMBL" id="KAL2056587.1"/>
    </source>
</evidence>
<proteinExistence type="predicted"/>
<reference evidence="1 2" key="1">
    <citation type="submission" date="2024-09" db="EMBL/GenBank/DDBJ databases">
        <title>Rethinking Asexuality: The Enigmatic Case of Functional Sexual Genes in Lepraria (Stereocaulaceae).</title>
        <authorList>
            <person name="Doellman M."/>
            <person name="Sun Y."/>
            <person name="Barcenas-Pena A."/>
            <person name="Lumbsch H.T."/>
            <person name="Grewe F."/>
        </authorList>
    </citation>
    <scope>NUCLEOTIDE SEQUENCE [LARGE SCALE GENOMIC DNA]</scope>
    <source>
        <strain evidence="1 2">Grewe 0041</strain>
    </source>
</reference>
<organism evidence="1 2">
    <name type="scientific">Lepraria finkii</name>
    <dbReference type="NCBI Taxonomy" id="1340010"/>
    <lineage>
        <taxon>Eukaryota</taxon>
        <taxon>Fungi</taxon>
        <taxon>Dikarya</taxon>
        <taxon>Ascomycota</taxon>
        <taxon>Pezizomycotina</taxon>
        <taxon>Lecanoromycetes</taxon>
        <taxon>OSLEUM clade</taxon>
        <taxon>Lecanoromycetidae</taxon>
        <taxon>Lecanorales</taxon>
        <taxon>Lecanorineae</taxon>
        <taxon>Stereocaulaceae</taxon>
        <taxon>Lepraria</taxon>
    </lineage>
</organism>
<sequence>MKKVPPRHGPSPISEPTSFDRVTSAMSASSETYDDSVQVVEKVIDTRLIDNAVAEFPAGSNTATGDMTTGIAWTPACEEIRKFYATKVHEKVITQTKIASFVKTPAQTESTFKMVERINPTVQDHEFRRIRLPTDYHVLIPLIIEGLPPWIEVRSINKRQKVTWAKGSAVYLKGGTDLICSKEGGGVYMLIGGKNKVVA</sequence>
<comment type="caution">
    <text evidence="1">The sequence shown here is derived from an EMBL/GenBank/DDBJ whole genome shotgun (WGS) entry which is preliminary data.</text>
</comment>
<name>A0ABR4BFH0_9LECA</name>
<dbReference type="Proteomes" id="UP001590951">
    <property type="component" value="Unassembled WGS sequence"/>
</dbReference>
<protein>
    <submittedName>
        <fullName evidence="1">Uncharacterized protein</fullName>
    </submittedName>
</protein>
<gene>
    <name evidence="1" type="ORF">ABVK25_002981</name>
</gene>
<evidence type="ECO:0000313" key="2">
    <source>
        <dbReference type="Proteomes" id="UP001590951"/>
    </source>
</evidence>
<dbReference type="EMBL" id="JBHFEH010000007">
    <property type="protein sequence ID" value="KAL2056587.1"/>
    <property type="molecule type" value="Genomic_DNA"/>
</dbReference>